<feature type="region of interest" description="Disordered" evidence="1">
    <location>
        <begin position="255"/>
        <end position="279"/>
    </location>
</feature>
<feature type="compositionally biased region" description="Basic and acidic residues" evidence="1">
    <location>
        <begin position="184"/>
        <end position="196"/>
    </location>
</feature>
<name>A0A9N8KPB2_CHRIL</name>
<accession>A0A9N8KPB2</accession>
<organism evidence="2 3">
    <name type="scientific">Chrysodeixis includens</name>
    <name type="common">Soybean looper</name>
    <name type="synonym">Pseudoplusia includens</name>
    <dbReference type="NCBI Taxonomy" id="689277"/>
    <lineage>
        <taxon>Eukaryota</taxon>
        <taxon>Metazoa</taxon>
        <taxon>Ecdysozoa</taxon>
        <taxon>Arthropoda</taxon>
        <taxon>Hexapoda</taxon>
        <taxon>Insecta</taxon>
        <taxon>Pterygota</taxon>
        <taxon>Neoptera</taxon>
        <taxon>Endopterygota</taxon>
        <taxon>Lepidoptera</taxon>
        <taxon>Glossata</taxon>
        <taxon>Ditrysia</taxon>
        <taxon>Noctuoidea</taxon>
        <taxon>Noctuidae</taxon>
        <taxon>Plusiinae</taxon>
        <taxon>Chrysodeixis</taxon>
    </lineage>
</organism>
<reference evidence="2" key="1">
    <citation type="submission" date="2021-12" db="EMBL/GenBank/DDBJ databases">
        <authorList>
            <person name="King R."/>
        </authorList>
    </citation>
    <scope>NUCLEOTIDE SEQUENCE</scope>
</reference>
<dbReference type="AlphaFoldDB" id="A0A9N8KPB2"/>
<evidence type="ECO:0000313" key="3">
    <source>
        <dbReference type="Proteomes" id="UP001154114"/>
    </source>
</evidence>
<evidence type="ECO:0000256" key="1">
    <source>
        <dbReference type="SAM" id="MobiDB-lite"/>
    </source>
</evidence>
<feature type="region of interest" description="Disordered" evidence="1">
    <location>
        <begin position="184"/>
        <end position="206"/>
    </location>
</feature>
<feature type="compositionally biased region" description="Basic residues" evidence="1">
    <location>
        <begin position="95"/>
        <end position="118"/>
    </location>
</feature>
<sequence>MGSFSLGDVPTTPPYKIMEADESADGFLEKFNPGVVPPEPPKNIMAGDDGASTSNFHQMVHQSVINEPRESIDCDSAKVENDQAMLPKGYDKVVKKTKKKSRSNTHQWGRKKSTKRKVDKQDRVKAVPRIKRSSEARTKAPVVPFTMKTRSQTRLNLVVQATSNETEEIKKLKSPAHIETLRRDAPKAQATRQDRRGYKRPQPVSFEDTMHTSTYNIDVMRDQFGNFDPTSCEVIRQLMEPLPWTRWSAQSFEDSTSTAMATDRSRATGSGAPASSASPPVCTNHNTCPFWATCGAPCSPPAEVGLLADVALPAGVAPAAEVAAPADVALPADIAQPAAPAEAADVIPPADIAQPPAPPARAARVAFATRIANMPTAVRIESAGVDDIAGVCPGVGADSDDLNLNSATGSVAFKHEYDPYDFEYYELRLKIPNVSNLIL</sequence>
<keyword evidence="3" id="KW-1185">Reference proteome</keyword>
<dbReference type="EMBL" id="LR824004">
    <property type="protein sequence ID" value="CAD0194456.1"/>
    <property type="molecule type" value="Genomic_DNA"/>
</dbReference>
<protein>
    <submittedName>
        <fullName evidence="2">Uncharacterized protein</fullName>
    </submittedName>
</protein>
<evidence type="ECO:0000313" key="2">
    <source>
        <dbReference type="EMBL" id="CAD0194456.1"/>
    </source>
</evidence>
<gene>
    <name evidence="2" type="ORF">CINC_LOCUS744</name>
</gene>
<feature type="region of interest" description="Disordered" evidence="1">
    <location>
        <begin position="95"/>
        <end position="139"/>
    </location>
</feature>
<proteinExistence type="predicted"/>
<dbReference type="Proteomes" id="UP001154114">
    <property type="component" value="Chromosome 1"/>
</dbReference>